<gene>
    <name evidence="1" type="ORF">BV22DRAFT_1131225</name>
</gene>
<sequence>MRDEKEYQECSPDDLLAEFLYDCKDPKVPIDKASLYGGCLKAVLPICNGEYSRKTVDPVESSGIRAALDIYVKSQPRTGRYAPFVEAANCALQCLGDLVPHGLMRAADWNDHSNILFYRSELKVKHQGCVSGCKPAVVITSWATAVNAREDVGPVGKKSDVYMTYASKPPDKAFEWEDVRCAVEFKATKRTLDRAPTRYEVKDYAKPSNPFLSVSVLKELEYADLELTSVVEASSSAAGTPSNTHVDSREDKAETPANDLPPSGLVSRNQSDRKRAAEDAPLNQPEGKRAKPSPPASQPDQSFAIIQSDMYAAEMFAAHLGTHHAINLIIISYWHPDDIVYVWRYDRQGTIQCSGINFVQDLPRFLVLLLAMQRFGDNQWGRNEQFKAKKSGDERWYTIRVDDHPNPVELRLPLSARGRAFHSGLKGRATNVLPVTLRPLSKPHENTSQGTDYPQHNMTEELVIKLFWPGDGRESEENILKKVYEIAKDDPEVDEHAPELVWAHRFTSTSTAAIRLTSKIANPYKDAHTLCGIVFRRLLPITDLSEEVFLRTWWQAAQCHHKLWKGGVHHRDISVNNLKYYLDDNQPVGVINDFDLALTKQGPTGTERIGTVPFMALELLSKSGRDGHITQIYQHDAEALLWLLVWVSLRYDKGTPIRRNTPLDDWLKVDATGCRKEKSDWLTGGRHLATPSPSHVVSWKVARLAFDTLYLHYGRPCVVKPDDLVFTGWFQENVGQYLD</sequence>
<accession>A0ACB8BAK5</accession>
<name>A0ACB8BAK5_9AGAM</name>
<keyword evidence="2" id="KW-1185">Reference proteome</keyword>
<evidence type="ECO:0000313" key="2">
    <source>
        <dbReference type="Proteomes" id="UP000790709"/>
    </source>
</evidence>
<reference evidence="1" key="1">
    <citation type="journal article" date="2021" name="New Phytol.">
        <title>Evolutionary innovations through gain and loss of genes in the ectomycorrhizal Boletales.</title>
        <authorList>
            <person name="Wu G."/>
            <person name="Miyauchi S."/>
            <person name="Morin E."/>
            <person name="Kuo A."/>
            <person name="Drula E."/>
            <person name="Varga T."/>
            <person name="Kohler A."/>
            <person name="Feng B."/>
            <person name="Cao Y."/>
            <person name="Lipzen A."/>
            <person name="Daum C."/>
            <person name="Hundley H."/>
            <person name="Pangilinan J."/>
            <person name="Johnson J."/>
            <person name="Barry K."/>
            <person name="LaButti K."/>
            <person name="Ng V."/>
            <person name="Ahrendt S."/>
            <person name="Min B."/>
            <person name="Choi I.G."/>
            <person name="Park H."/>
            <person name="Plett J.M."/>
            <person name="Magnuson J."/>
            <person name="Spatafora J.W."/>
            <person name="Nagy L.G."/>
            <person name="Henrissat B."/>
            <person name="Grigoriev I.V."/>
            <person name="Yang Z.L."/>
            <person name="Xu J."/>
            <person name="Martin F.M."/>
        </authorList>
    </citation>
    <scope>NUCLEOTIDE SEQUENCE</scope>
    <source>
        <strain evidence="1">KUC20120723A-06</strain>
    </source>
</reference>
<proteinExistence type="predicted"/>
<evidence type="ECO:0000313" key="1">
    <source>
        <dbReference type="EMBL" id="KAH7922717.1"/>
    </source>
</evidence>
<protein>
    <submittedName>
        <fullName evidence="1">Uncharacterized protein</fullName>
    </submittedName>
</protein>
<dbReference type="Proteomes" id="UP000790709">
    <property type="component" value="Unassembled WGS sequence"/>
</dbReference>
<comment type="caution">
    <text evidence="1">The sequence shown here is derived from an EMBL/GenBank/DDBJ whole genome shotgun (WGS) entry which is preliminary data.</text>
</comment>
<dbReference type="EMBL" id="MU266475">
    <property type="protein sequence ID" value="KAH7922717.1"/>
    <property type="molecule type" value="Genomic_DNA"/>
</dbReference>
<organism evidence="1 2">
    <name type="scientific">Leucogyrophana mollusca</name>
    <dbReference type="NCBI Taxonomy" id="85980"/>
    <lineage>
        <taxon>Eukaryota</taxon>
        <taxon>Fungi</taxon>
        <taxon>Dikarya</taxon>
        <taxon>Basidiomycota</taxon>
        <taxon>Agaricomycotina</taxon>
        <taxon>Agaricomycetes</taxon>
        <taxon>Agaricomycetidae</taxon>
        <taxon>Boletales</taxon>
        <taxon>Boletales incertae sedis</taxon>
        <taxon>Leucogyrophana</taxon>
    </lineage>
</organism>